<dbReference type="AlphaFoldDB" id="A0AAV2HPP7"/>
<reference evidence="2 3" key="1">
    <citation type="submission" date="2024-04" db="EMBL/GenBank/DDBJ databases">
        <authorList>
            <consortium name="Genoscope - CEA"/>
            <person name="William W."/>
        </authorList>
    </citation>
    <scope>NUCLEOTIDE SEQUENCE [LARGE SCALE GENOMIC DNA]</scope>
</reference>
<accession>A0AAV2HPP7</accession>
<comment type="caution">
    <text evidence="2">The sequence shown here is derived from an EMBL/GenBank/DDBJ whole genome shotgun (WGS) entry which is preliminary data.</text>
</comment>
<feature type="region of interest" description="Disordered" evidence="1">
    <location>
        <begin position="1"/>
        <end position="148"/>
    </location>
</feature>
<gene>
    <name evidence="2" type="ORF">GSLYS_00009989001</name>
</gene>
<name>A0AAV2HPP7_LYMST</name>
<feature type="compositionally biased region" description="Polar residues" evidence="1">
    <location>
        <begin position="1"/>
        <end position="56"/>
    </location>
</feature>
<evidence type="ECO:0000313" key="2">
    <source>
        <dbReference type="EMBL" id="CAL1536076.1"/>
    </source>
</evidence>
<dbReference type="Proteomes" id="UP001497497">
    <property type="component" value="Unassembled WGS sequence"/>
</dbReference>
<evidence type="ECO:0000256" key="1">
    <source>
        <dbReference type="SAM" id="MobiDB-lite"/>
    </source>
</evidence>
<keyword evidence="3" id="KW-1185">Reference proteome</keyword>
<dbReference type="EMBL" id="CAXITT010000220">
    <property type="protein sequence ID" value="CAL1536076.1"/>
    <property type="molecule type" value="Genomic_DNA"/>
</dbReference>
<feature type="compositionally biased region" description="Basic residues" evidence="1">
    <location>
        <begin position="82"/>
        <end position="96"/>
    </location>
</feature>
<evidence type="ECO:0000313" key="3">
    <source>
        <dbReference type="Proteomes" id="UP001497497"/>
    </source>
</evidence>
<feature type="compositionally biased region" description="Polar residues" evidence="1">
    <location>
        <begin position="97"/>
        <end position="119"/>
    </location>
</feature>
<protein>
    <submittedName>
        <fullName evidence="2">Uncharacterized protein</fullName>
    </submittedName>
</protein>
<organism evidence="2 3">
    <name type="scientific">Lymnaea stagnalis</name>
    <name type="common">Great pond snail</name>
    <name type="synonym">Helix stagnalis</name>
    <dbReference type="NCBI Taxonomy" id="6523"/>
    <lineage>
        <taxon>Eukaryota</taxon>
        <taxon>Metazoa</taxon>
        <taxon>Spiralia</taxon>
        <taxon>Lophotrochozoa</taxon>
        <taxon>Mollusca</taxon>
        <taxon>Gastropoda</taxon>
        <taxon>Heterobranchia</taxon>
        <taxon>Euthyneura</taxon>
        <taxon>Panpulmonata</taxon>
        <taxon>Hygrophila</taxon>
        <taxon>Lymnaeoidea</taxon>
        <taxon>Lymnaeidae</taxon>
        <taxon>Lymnaea</taxon>
    </lineage>
</organism>
<proteinExistence type="predicted"/>
<feature type="non-terminal residue" evidence="2">
    <location>
        <position position="246"/>
    </location>
</feature>
<sequence>MSSERSPQASSAQNQERSSDSSPTNQLTVDSQLHTVAISQKDSVNNALFKNPQANPNEVELKSPAKTSITVITSDGKDPLKQKQHAHNRKSVKRLTSKTSNPKDSTAVQQIQSSKSVNPDPSHGQGERKEQPYQQIGPPPPPLLNLVMSQNTDDEPLAKPVANPTVKPLIDSQDLLNRKRLLRRVDRMADYNPVTLSRLELFEKEYEKVRLTPPEYLPLHLVKQVIVSQNSSADLVNLNFNGIDQV</sequence>